<keyword evidence="5" id="KW-1185">Reference proteome</keyword>
<proteinExistence type="predicted"/>
<organism evidence="4 5">
    <name type="scientific">Pseudonocardia oroxyli</name>
    <dbReference type="NCBI Taxonomy" id="366584"/>
    <lineage>
        <taxon>Bacteria</taxon>
        <taxon>Bacillati</taxon>
        <taxon>Actinomycetota</taxon>
        <taxon>Actinomycetes</taxon>
        <taxon>Pseudonocardiales</taxon>
        <taxon>Pseudonocardiaceae</taxon>
        <taxon>Pseudonocardia</taxon>
    </lineage>
</organism>
<dbReference type="EMBL" id="FNBE01000014">
    <property type="protein sequence ID" value="SDG71963.1"/>
    <property type="molecule type" value="Genomic_DNA"/>
</dbReference>
<evidence type="ECO:0000313" key="5">
    <source>
        <dbReference type="Proteomes" id="UP000198967"/>
    </source>
</evidence>
<keyword evidence="1" id="KW-0805">Transcription regulation</keyword>
<feature type="domain" description="ANTAR" evidence="3">
    <location>
        <begin position="179"/>
        <end position="240"/>
    </location>
</feature>
<dbReference type="Proteomes" id="UP000198967">
    <property type="component" value="Unassembled WGS sequence"/>
</dbReference>
<dbReference type="PROSITE" id="PS50921">
    <property type="entry name" value="ANTAR"/>
    <property type="match status" value="1"/>
</dbReference>
<dbReference type="Gene3D" id="1.10.10.10">
    <property type="entry name" value="Winged helix-like DNA-binding domain superfamily/Winged helix DNA-binding domain"/>
    <property type="match status" value="1"/>
</dbReference>
<name>A0A1G7WJ35_PSEOR</name>
<evidence type="ECO:0000256" key="1">
    <source>
        <dbReference type="ARBA" id="ARBA00023015"/>
    </source>
</evidence>
<evidence type="ECO:0000313" key="4">
    <source>
        <dbReference type="EMBL" id="SDG71963.1"/>
    </source>
</evidence>
<dbReference type="RefSeq" id="WP_143030141.1">
    <property type="nucleotide sequence ID" value="NZ_FNBE01000014.1"/>
</dbReference>
<dbReference type="InterPro" id="IPR003018">
    <property type="entry name" value="GAF"/>
</dbReference>
<gene>
    <name evidence="4" type="ORF">SAMN05216377_114143</name>
</gene>
<dbReference type="PIRSF" id="PIRSF036625">
    <property type="entry name" value="GAF_ANTAR"/>
    <property type="match status" value="1"/>
</dbReference>
<dbReference type="Gene3D" id="3.30.450.40">
    <property type="match status" value="1"/>
</dbReference>
<dbReference type="AlphaFoldDB" id="A0A1G7WJ35"/>
<keyword evidence="2" id="KW-0804">Transcription</keyword>
<protein>
    <submittedName>
        <fullName evidence="4">GAF domain-containing protein</fullName>
    </submittedName>
</protein>
<dbReference type="Pfam" id="PF03861">
    <property type="entry name" value="ANTAR"/>
    <property type="match status" value="1"/>
</dbReference>
<sequence>MAERLDAGGVAERPDHLEQTLTATARRGAETLARTLHARSGSVDDLVAAICDQAVDIVGPATAAGVIVVSARHRLTTVAATGPAPAELDRLQTETGEGPCLTAASDQVVVQVRDTAEEDRWPAYAKTAQRLGVRSVLCLPLAADDKLLGTLSLYAEAPEAFGDVDGSAVALLTALASIALAQTRLIEQLRDALTNRDRIGQAKGILMARYELGPDEAFALLRRYSQDRNVKLADLADQVAAHRGFPT</sequence>
<reference evidence="4 5" key="1">
    <citation type="submission" date="2016-10" db="EMBL/GenBank/DDBJ databases">
        <authorList>
            <person name="de Groot N.N."/>
        </authorList>
    </citation>
    <scope>NUCLEOTIDE SEQUENCE [LARGE SCALE GENOMIC DNA]</scope>
    <source>
        <strain evidence="4 5">CGMCC 4.3143</strain>
    </source>
</reference>
<dbReference type="InterPro" id="IPR036388">
    <property type="entry name" value="WH-like_DNA-bd_sf"/>
</dbReference>
<dbReference type="InterPro" id="IPR012074">
    <property type="entry name" value="GAF_ANTAR"/>
</dbReference>
<dbReference type="STRING" id="366584.SAMN05216377_114143"/>
<evidence type="ECO:0000256" key="2">
    <source>
        <dbReference type="ARBA" id="ARBA00023163"/>
    </source>
</evidence>
<dbReference type="InterPro" id="IPR005561">
    <property type="entry name" value="ANTAR"/>
</dbReference>
<accession>A0A1G7WJ35</accession>
<dbReference type="InterPro" id="IPR029016">
    <property type="entry name" value="GAF-like_dom_sf"/>
</dbReference>
<dbReference type="SMART" id="SM00065">
    <property type="entry name" value="GAF"/>
    <property type="match status" value="1"/>
</dbReference>
<dbReference type="Pfam" id="PF13185">
    <property type="entry name" value="GAF_2"/>
    <property type="match status" value="1"/>
</dbReference>
<evidence type="ECO:0000259" key="3">
    <source>
        <dbReference type="PROSITE" id="PS50921"/>
    </source>
</evidence>
<dbReference type="SUPFAM" id="SSF55781">
    <property type="entry name" value="GAF domain-like"/>
    <property type="match status" value="1"/>
</dbReference>
<dbReference type="GO" id="GO:0003723">
    <property type="term" value="F:RNA binding"/>
    <property type="evidence" value="ECO:0007669"/>
    <property type="project" value="InterPro"/>
</dbReference>
<dbReference type="OrthoDB" id="4629915at2"/>
<dbReference type="SMART" id="SM01012">
    <property type="entry name" value="ANTAR"/>
    <property type="match status" value="1"/>
</dbReference>